<organism evidence="2 3">
    <name type="scientific">Rousettus aegyptiacus</name>
    <name type="common">Egyptian fruit bat</name>
    <name type="synonym">Pteropus aegyptiacus</name>
    <dbReference type="NCBI Taxonomy" id="9407"/>
    <lineage>
        <taxon>Eukaryota</taxon>
        <taxon>Metazoa</taxon>
        <taxon>Chordata</taxon>
        <taxon>Craniata</taxon>
        <taxon>Vertebrata</taxon>
        <taxon>Euteleostomi</taxon>
        <taxon>Mammalia</taxon>
        <taxon>Eutheria</taxon>
        <taxon>Laurasiatheria</taxon>
        <taxon>Chiroptera</taxon>
        <taxon>Yinpterochiroptera</taxon>
        <taxon>Pteropodoidea</taxon>
        <taxon>Pteropodidae</taxon>
        <taxon>Rousettinae</taxon>
        <taxon>Rousettus</taxon>
    </lineage>
</organism>
<sequence>MLLRTKGTLERATHSPREQEVLQGAGRGERHLAEGRLRASLSLGNQVHPAFLAWGGMWSCPSCSPLSKLAFQSTSEALAPSPGSQHLASPSPLTSVDWTKGPNRPIVILSCASIGPFRGCRTGPLWRALPPPPPPGCPWPQPLPVWVGGLAVVKAAGSQANITEGWIVDRGHGNAPHVTGLQGTLPTVYPFPLLRAAGLAKGLHLKTKQRCLLCFH</sequence>
<evidence type="ECO:0000256" key="1">
    <source>
        <dbReference type="SAM" id="MobiDB-lite"/>
    </source>
</evidence>
<comment type="caution">
    <text evidence="2">The sequence shown here is derived from an EMBL/GenBank/DDBJ whole genome shotgun (WGS) entry which is preliminary data.</text>
</comment>
<reference evidence="2 3" key="1">
    <citation type="journal article" date="2020" name="Nature">
        <title>Six reference-quality genomes reveal evolution of bat adaptations.</title>
        <authorList>
            <person name="Jebb D."/>
            <person name="Huang Z."/>
            <person name="Pippel M."/>
            <person name="Hughes G.M."/>
            <person name="Lavrichenko K."/>
            <person name="Devanna P."/>
            <person name="Winkler S."/>
            <person name="Jermiin L.S."/>
            <person name="Skirmuntt E.C."/>
            <person name="Katzourakis A."/>
            <person name="Burkitt-Gray L."/>
            <person name="Ray D.A."/>
            <person name="Sullivan K.A.M."/>
            <person name="Roscito J.G."/>
            <person name="Kirilenko B.M."/>
            <person name="Davalos L.M."/>
            <person name="Corthals A.P."/>
            <person name="Power M.L."/>
            <person name="Jones G."/>
            <person name="Ransome R.D."/>
            <person name="Dechmann D.K.N."/>
            <person name="Locatelli A.G."/>
            <person name="Puechmaille S.J."/>
            <person name="Fedrigo O."/>
            <person name="Jarvis E.D."/>
            <person name="Hiller M."/>
            <person name="Vernes S.C."/>
            <person name="Myers E.W."/>
            <person name="Teeling E.C."/>
        </authorList>
    </citation>
    <scope>NUCLEOTIDE SEQUENCE [LARGE SCALE GENOMIC DNA]</scope>
    <source>
        <strain evidence="2">MRouAeg1</strain>
        <tissue evidence="2">Muscle</tissue>
    </source>
</reference>
<proteinExistence type="predicted"/>
<evidence type="ECO:0000313" key="2">
    <source>
        <dbReference type="EMBL" id="KAF6465999.1"/>
    </source>
</evidence>
<dbReference type="EMBL" id="JACASE010000005">
    <property type="protein sequence ID" value="KAF6465999.1"/>
    <property type="molecule type" value="Genomic_DNA"/>
</dbReference>
<feature type="region of interest" description="Disordered" evidence="1">
    <location>
        <begin position="77"/>
        <end position="96"/>
    </location>
</feature>
<feature type="compositionally biased region" description="Basic and acidic residues" evidence="1">
    <location>
        <begin position="7"/>
        <end position="20"/>
    </location>
</feature>
<accession>A0A7J8H2D7</accession>
<protein>
    <submittedName>
        <fullName evidence="2">Uncharacterized protein</fullName>
    </submittedName>
</protein>
<name>A0A7J8H2D7_ROUAE</name>
<evidence type="ECO:0000313" key="3">
    <source>
        <dbReference type="Proteomes" id="UP000593571"/>
    </source>
</evidence>
<keyword evidence="3" id="KW-1185">Reference proteome</keyword>
<feature type="region of interest" description="Disordered" evidence="1">
    <location>
        <begin position="1"/>
        <end position="26"/>
    </location>
</feature>
<dbReference type="AlphaFoldDB" id="A0A7J8H2D7"/>
<dbReference type="Proteomes" id="UP000593571">
    <property type="component" value="Unassembled WGS sequence"/>
</dbReference>
<gene>
    <name evidence="2" type="ORF">HJG63_011335</name>
</gene>